<dbReference type="InterPro" id="IPR025669">
    <property type="entry name" value="AAA_dom"/>
</dbReference>
<comment type="caution">
    <text evidence="2">The sequence shown here is derived from an EMBL/GenBank/DDBJ whole genome shotgun (WGS) entry which is preliminary data.</text>
</comment>
<accession>A0A1U7LX49</accession>
<dbReference type="STRING" id="1465756.BIV18_09870"/>
<dbReference type="InterPro" id="IPR027417">
    <property type="entry name" value="P-loop_NTPase"/>
</dbReference>
<evidence type="ECO:0000313" key="3">
    <source>
        <dbReference type="Proteomes" id="UP000187166"/>
    </source>
</evidence>
<name>A0A1U7LX49_9FIRM</name>
<dbReference type="Pfam" id="PF13614">
    <property type="entry name" value="AAA_31"/>
    <property type="match status" value="1"/>
</dbReference>
<evidence type="ECO:0000313" key="2">
    <source>
        <dbReference type="EMBL" id="OLR61651.1"/>
    </source>
</evidence>
<protein>
    <recommendedName>
        <fullName evidence="1">AAA domain-containing protein</fullName>
    </recommendedName>
</protein>
<dbReference type="Proteomes" id="UP000187166">
    <property type="component" value="Unassembled WGS sequence"/>
</dbReference>
<evidence type="ECO:0000259" key="1">
    <source>
        <dbReference type="Pfam" id="PF13614"/>
    </source>
</evidence>
<dbReference type="Gene3D" id="3.40.50.300">
    <property type="entry name" value="P-loop containing nucleotide triphosphate hydrolases"/>
    <property type="match status" value="1"/>
</dbReference>
<reference evidence="2 3" key="1">
    <citation type="journal article" date="2016" name="Appl. Environ. Microbiol.">
        <title>Function and Phylogeny of Bacterial Butyryl Coenzyme A:Acetate Transferases and Their Diversity in the Proximal Colon of Swine.</title>
        <authorList>
            <person name="Trachsel J."/>
            <person name="Bayles D.O."/>
            <person name="Looft T."/>
            <person name="Levine U.Y."/>
            <person name="Allen H.K."/>
        </authorList>
    </citation>
    <scope>NUCLEOTIDE SEQUENCE [LARGE SCALE GENOMIC DNA]</scope>
    <source>
        <strain evidence="2 3">35-6-1</strain>
    </source>
</reference>
<dbReference type="AlphaFoldDB" id="A0A1U7LX49"/>
<organism evidence="2 3">
    <name type="scientific">Peptoniphilus porci</name>
    <dbReference type="NCBI Taxonomy" id="2652280"/>
    <lineage>
        <taxon>Bacteria</taxon>
        <taxon>Bacillati</taxon>
        <taxon>Bacillota</taxon>
        <taxon>Tissierellia</taxon>
        <taxon>Tissierellales</taxon>
        <taxon>Peptoniphilaceae</taxon>
        <taxon>Peptoniphilus</taxon>
    </lineage>
</organism>
<dbReference type="InterPro" id="IPR050678">
    <property type="entry name" value="DNA_Partitioning_ATPase"/>
</dbReference>
<gene>
    <name evidence="2" type="ORF">BIV18_09870</name>
</gene>
<dbReference type="PANTHER" id="PTHR13696:SF99">
    <property type="entry name" value="COBYRINIC ACID AC-DIAMIDE SYNTHASE"/>
    <property type="match status" value="1"/>
</dbReference>
<proteinExistence type="predicted"/>
<sequence length="266" mass="30862">MSKIITNVMPKGGVGKTTVLLNIGYELSLLKKKVLFIDTDGQLNLTSNIQYKDDQVIALKNIFDLFTEEDPKLDYYIYETSYKNIDIIQGSSDLYFLRNERNFMAEDKDFIPKFFDMLHKSDYDYVLIDTNPTISELNLALIQNTDLNLIIIDGDINAVDTLQTLLGQYIKSYPIWAKGEITQESVIYSFATRNKILFNNIAKQESVIEYTRNTIIDMFHESMILDTVIHRSVVAKYAKMDREPISQYDKKHTMSKEFRKLAKEVI</sequence>
<dbReference type="EMBL" id="MJIH01000008">
    <property type="protein sequence ID" value="OLR61651.1"/>
    <property type="molecule type" value="Genomic_DNA"/>
</dbReference>
<dbReference type="PANTHER" id="PTHR13696">
    <property type="entry name" value="P-LOOP CONTAINING NUCLEOSIDE TRIPHOSPHATE HYDROLASE"/>
    <property type="match status" value="1"/>
</dbReference>
<keyword evidence="3" id="KW-1185">Reference proteome</keyword>
<feature type="domain" description="AAA" evidence="1">
    <location>
        <begin position="3"/>
        <end position="166"/>
    </location>
</feature>
<dbReference type="SUPFAM" id="SSF52540">
    <property type="entry name" value="P-loop containing nucleoside triphosphate hydrolases"/>
    <property type="match status" value="1"/>
</dbReference>